<proteinExistence type="predicted"/>
<dbReference type="EMBL" id="BMAU01021313">
    <property type="protein sequence ID" value="GFY12379.1"/>
    <property type="molecule type" value="Genomic_DNA"/>
</dbReference>
<name>A0A8X6VH01_TRICX</name>
<protein>
    <submittedName>
        <fullName evidence="1">Uncharacterized protein</fullName>
    </submittedName>
</protein>
<evidence type="ECO:0000313" key="2">
    <source>
        <dbReference type="Proteomes" id="UP000887159"/>
    </source>
</evidence>
<comment type="caution">
    <text evidence="1">The sequence shown here is derived from an EMBL/GenBank/DDBJ whole genome shotgun (WGS) entry which is preliminary data.</text>
</comment>
<gene>
    <name evidence="1" type="primary">NCL1_48313</name>
    <name evidence="1" type="ORF">TNCV_284821</name>
</gene>
<keyword evidence="2" id="KW-1185">Reference proteome</keyword>
<sequence>MGCQQYMVTTSFDPCHHDSPEVCPWHPATKCVVTNATAPSSKLSTRQCSSSHCKGVIRLSPHCYYPSPDLSPIEPIWYRLGRRVGHPMSLNELEARLQQIWNEMSQGIIQNLYASMPDRIVSCIRAIGDSPRWRYHRNQEQRTVEHGETSGTAFTFASIETKLS</sequence>
<evidence type="ECO:0000313" key="1">
    <source>
        <dbReference type="EMBL" id="GFY12379.1"/>
    </source>
</evidence>
<accession>A0A8X6VH01</accession>
<dbReference type="AlphaFoldDB" id="A0A8X6VH01"/>
<dbReference type="GO" id="GO:0003676">
    <property type="term" value="F:nucleic acid binding"/>
    <property type="evidence" value="ECO:0007669"/>
    <property type="project" value="InterPro"/>
</dbReference>
<dbReference type="InterPro" id="IPR036397">
    <property type="entry name" value="RNaseH_sf"/>
</dbReference>
<organism evidence="1 2">
    <name type="scientific">Trichonephila clavipes</name>
    <name type="common">Golden silk orbweaver</name>
    <name type="synonym">Nephila clavipes</name>
    <dbReference type="NCBI Taxonomy" id="2585209"/>
    <lineage>
        <taxon>Eukaryota</taxon>
        <taxon>Metazoa</taxon>
        <taxon>Ecdysozoa</taxon>
        <taxon>Arthropoda</taxon>
        <taxon>Chelicerata</taxon>
        <taxon>Arachnida</taxon>
        <taxon>Araneae</taxon>
        <taxon>Araneomorphae</taxon>
        <taxon>Entelegynae</taxon>
        <taxon>Araneoidea</taxon>
        <taxon>Nephilidae</taxon>
        <taxon>Trichonephila</taxon>
    </lineage>
</organism>
<reference evidence="1" key="1">
    <citation type="submission" date="2020-08" db="EMBL/GenBank/DDBJ databases">
        <title>Multicomponent nature underlies the extraordinary mechanical properties of spider dragline silk.</title>
        <authorList>
            <person name="Kono N."/>
            <person name="Nakamura H."/>
            <person name="Mori M."/>
            <person name="Yoshida Y."/>
            <person name="Ohtoshi R."/>
            <person name="Malay A.D."/>
            <person name="Moran D.A.P."/>
            <person name="Tomita M."/>
            <person name="Numata K."/>
            <person name="Arakawa K."/>
        </authorList>
    </citation>
    <scope>NUCLEOTIDE SEQUENCE</scope>
</reference>
<dbReference type="Gene3D" id="3.30.420.10">
    <property type="entry name" value="Ribonuclease H-like superfamily/Ribonuclease H"/>
    <property type="match status" value="1"/>
</dbReference>
<dbReference type="Proteomes" id="UP000887159">
    <property type="component" value="Unassembled WGS sequence"/>
</dbReference>